<evidence type="ECO:0000259" key="2">
    <source>
        <dbReference type="Pfam" id="PF07786"/>
    </source>
</evidence>
<accession>A0A9W8MPI0</accession>
<evidence type="ECO:0000313" key="4">
    <source>
        <dbReference type="Proteomes" id="UP001148786"/>
    </source>
</evidence>
<feature type="transmembrane region" description="Helical" evidence="1">
    <location>
        <begin position="258"/>
        <end position="281"/>
    </location>
</feature>
<feature type="transmembrane region" description="Helical" evidence="1">
    <location>
        <begin position="351"/>
        <end position="368"/>
    </location>
</feature>
<protein>
    <recommendedName>
        <fullName evidence="2">Heparan-alpha-glucosaminide N-acetyltransferase catalytic domain-containing protein</fullName>
    </recommendedName>
</protein>
<feature type="transmembrane region" description="Helical" evidence="1">
    <location>
        <begin position="144"/>
        <end position="163"/>
    </location>
</feature>
<evidence type="ECO:0000256" key="1">
    <source>
        <dbReference type="SAM" id="Phobius"/>
    </source>
</evidence>
<feature type="transmembrane region" description="Helical" evidence="1">
    <location>
        <begin position="102"/>
        <end position="124"/>
    </location>
</feature>
<keyword evidence="1" id="KW-1133">Transmembrane helix</keyword>
<name>A0A9W8MPI0_9AGAR</name>
<feature type="transmembrane region" description="Helical" evidence="1">
    <location>
        <begin position="229"/>
        <end position="246"/>
    </location>
</feature>
<feature type="transmembrane region" description="Helical" evidence="1">
    <location>
        <begin position="388"/>
        <end position="413"/>
    </location>
</feature>
<dbReference type="InterPro" id="IPR012429">
    <property type="entry name" value="HGSNAT_cat"/>
</dbReference>
<dbReference type="Pfam" id="PF07786">
    <property type="entry name" value="HGSNAT_cat"/>
    <property type="match status" value="1"/>
</dbReference>
<dbReference type="EMBL" id="JANKHO010002487">
    <property type="protein sequence ID" value="KAJ3492064.1"/>
    <property type="molecule type" value="Genomic_DNA"/>
</dbReference>
<sequence length="417" mass="45462">MPSHSESSPLLPLPLRTDTRVHYLDNLRTVLLVLLVLHHAAVTILATSTLDYNPIERNVLCIFTTTNKAFLWSTFYLVSGYSSALALSRGNGNLQKFVKRRSLPLAIHALVWGSAGRIGVSWALTAMQEKGGKGVFGAREVLEVMLVGPASYIGFLVLLDFVYVGLRVLGAPRLAHVLGGREGVLTAVVLTGIALLVCTYVNATQGSIAPLPSFLSTLISAFDYPLPDAPHSCIVAYTVGVNWAGIKDALPTTAISRFLFPFSLVASYAFLALASVLSTSISKYIQPDPARFPGARREFPYAGPNMHTFAFLLWDSLTSFILPFTLLWCFSSASLLRKSWAVRGTGTWKKGYVLTYVHMIPVLALRWFPERMGEEMGVKIRSAVVSAVVVGGLAPMPVWVVVRILEAIVVAVVNLRR</sequence>
<keyword evidence="1" id="KW-0812">Transmembrane</keyword>
<feature type="domain" description="Heparan-alpha-glucosaminide N-acetyltransferase catalytic" evidence="2">
    <location>
        <begin position="20"/>
        <end position="110"/>
    </location>
</feature>
<gene>
    <name evidence="3" type="ORF">NLJ89_g11277</name>
</gene>
<dbReference type="Proteomes" id="UP001148786">
    <property type="component" value="Unassembled WGS sequence"/>
</dbReference>
<proteinExistence type="predicted"/>
<feature type="transmembrane region" description="Helical" evidence="1">
    <location>
        <begin position="70"/>
        <end position="90"/>
    </location>
</feature>
<comment type="caution">
    <text evidence="3">The sequence shown here is derived from an EMBL/GenBank/DDBJ whole genome shotgun (WGS) entry which is preliminary data.</text>
</comment>
<evidence type="ECO:0000313" key="3">
    <source>
        <dbReference type="EMBL" id="KAJ3492064.1"/>
    </source>
</evidence>
<feature type="transmembrane region" description="Helical" evidence="1">
    <location>
        <begin position="184"/>
        <end position="203"/>
    </location>
</feature>
<reference evidence="3" key="1">
    <citation type="submission" date="2022-07" db="EMBL/GenBank/DDBJ databases">
        <title>Genome Sequence of Agrocybe chaxingu.</title>
        <authorList>
            <person name="Buettner E."/>
        </authorList>
    </citation>
    <scope>NUCLEOTIDE SEQUENCE</scope>
    <source>
        <strain evidence="3">MP-N11</strain>
    </source>
</reference>
<feature type="transmembrane region" description="Helical" evidence="1">
    <location>
        <begin position="30"/>
        <end position="50"/>
    </location>
</feature>
<feature type="transmembrane region" description="Helical" evidence="1">
    <location>
        <begin position="309"/>
        <end position="330"/>
    </location>
</feature>
<dbReference type="OrthoDB" id="4141464at2759"/>
<organism evidence="3 4">
    <name type="scientific">Agrocybe chaxingu</name>
    <dbReference type="NCBI Taxonomy" id="84603"/>
    <lineage>
        <taxon>Eukaryota</taxon>
        <taxon>Fungi</taxon>
        <taxon>Dikarya</taxon>
        <taxon>Basidiomycota</taxon>
        <taxon>Agaricomycotina</taxon>
        <taxon>Agaricomycetes</taxon>
        <taxon>Agaricomycetidae</taxon>
        <taxon>Agaricales</taxon>
        <taxon>Agaricineae</taxon>
        <taxon>Strophariaceae</taxon>
        <taxon>Agrocybe</taxon>
    </lineage>
</organism>
<keyword evidence="4" id="KW-1185">Reference proteome</keyword>
<keyword evidence="1" id="KW-0472">Membrane</keyword>
<dbReference type="AlphaFoldDB" id="A0A9W8MPI0"/>